<organism evidence="2 3">
    <name type="scientific">Siminovitchia terrae</name>
    <name type="common">Bacillus terrae</name>
    <dbReference type="NCBI Taxonomy" id="1914933"/>
    <lineage>
        <taxon>Bacteria</taxon>
        <taxon>Bacillati</taxon>
        <taxon>Bacillota</taxon>
        <taxon>Bacilli</taxon>
        <taxon>Bacillales</taxon>
        <taxon>Bacillaceae</taxon>
        <taxon>Siminovitchia</taxon>
    </lineage>
</organism>
<sequence>MSVLGHGIINILKDVYVDVYIIGKFGDKSKPMVSSKIIGFLIAIFNVVSYTTLQQ</sequence>
<keyword evidence="1" id="KW-0472">Membrane</keyword>
<reference evidence="2 3" key="1">
    <citation type="submission" date="2021-03" db="EMBL/GenBank/DDBJ databases">
        <title>Antimicrobial resistance genes in bacteria isolated from Japanese honey, and their potential for conferring macrolide and lincosamide resistance in the American foulbrood pathogen Paenibacillus larvae.</title>
        <authorList>
            <person name="Okamoto M."/>
            <person name="Kumagai M."/>
            <person name="Kanamori H."/>
            <person name="Takamatsu D."/>
        </authorList>
    </citation>
    <scope>NUCLEOTIDE SEQUENCE [LARGE SCALE GENOMIC DNA]</scope>
    <source>
        <strain evidence="2 3">J6TS1</strain>
    </source>
</reference>
<evidence type="ECO:0000256" key="1">
    <source>
        <dbReference type="SAM" id="Phobius"/>
    </source>
</evidence>
<keyword evidence="1" id="KW-0812">Transmembrane</keyword>
<keyword evidence="1" id="KW-1133">Transmembrane helix</keyword>
<proteinExistence type="predicted"/>
<keyword evidence="3" id="KW-1185">Reference proteome</keyword>
<protein>
    <submittedName>
        <fullName evidence="2">Uncharacterized protein</fullName>
    </submittedName>
</protein>
<evidence type="ECO:0000313" key="3">
    <source>
        <dbReference type="Proteomes" id="UP000680670"/>
    </source>
</evidence>
<accession>A0ABQ4KX80</accession>
<dbReference type="Proteomes" id="UP000680670">
    <property type="component" value="Unassembled WGS sequence"/>
</dbReference>
<feature type="transmembrane region" description="Helical" evidence="1">
    <location>
        <begin position="33"/>
        <end position="53"/>
    </location>
</feature>
<name>A0ABQ4KX80_SIMTE</name>
<gene>
    <name evidence="2" type="ORF">J6TS1_25280</name>
</gene>
<evidence type="ECO:0000313" key="2">
    <source>
        <dbReference type="EMBL" id="GIN96658.1"/>
    </source>
</evidence>
<comment type="caution">
    <text evidence="2">The sequence shown here is derived from an EMBL/GenBank/DDBJ whole genome shotgun (WGS) entry which is preliminary data.</text>
</comment>
<dbReference type="EMBL" id="BORJ01000006">
    <property type="protein sequence ID" value="GIN96658.1"/>
    <property type="molecule type" value="Genomic_DNA"/>
</dbReference>